<reference evidence="15" key="1">
    <citation type="submission" date="2022-01" db="UniProtKB">
        <authorList>
            <consortium name="EnsemblMetazoa"/>
        </authorList>
    </citation>
    <scope>IDENTIFICATION</scope>
</reference>
<dbReference type="SUPFAM" id="SSF48264">
    <property type="entry name" value="Cytochrome P450"/>
    <property type="match status" value="1"/>
</dbReference>
<evidence type="ECO:0000256" key="5">
    <source>
        <dbReference type="ARBA" id="ARBA00022617"/>
    </source>
</evidence>
<dbReference type="PANTHER" id="PTHR24292">
    <property type="entry name" value="CYTOCHROME P450"/>
    <property type="match status" value="1"/>
</dbReference>
<dbReference type="InterPro" id="IPR036396">
    <property type="entry name" value="Cyt_P450_sf"/>
</dbReference>
<evidence type="ECO:0000313" key="15">
    <source>
        <dbReference type="EnsemblMetazoa" id="XP_024080800.1"/>
    </source>
</evidence>
<dbReference type="GO" id="GO:0016705">
    <property type="term" value="F:oxidoreductase activity, acting on paired donors, with incorporation or reduction of molecular oxygen"/>
    <property type="evidence" value="ECO:0007669"/>
    <property type="project" value="InterPro"/>
</dbReference>
<keyword evidence="16" id="KW-1185">Reference proteome</keyword>
<evidence type="ECO:0000256" key="11">
    <source>
        <dbReference type="ARBA" id="ARBA00023033"/>
    </source>
</evidence>
<dbReference type="Pfam" id="PF00067">
    <property type="entry name" value="p450"/>
    <property type="match status" value="1"/>
</dbReference>
<proteinExistence type="inferred from homology"/>
<keyword evidence="6 13" id="KW-0479">Metal-binding</keyword>
<comment type="cofactor">
    <cofactor evidence="1 13">
        <name>heme</name>
        <dbReference type="ChEBI" id="CHEBI:30413"/>
    </cofactor>
</comment>
<keyword evidence="5 13" id="KW-0349">Heme</keyword>
<dbReference type="CDD" id="cd11056">
    <property type="entry name" value="CYP6-like"/>
    <property type="match status" value="1"/>
</dbReference>
<name>A0A8I6TLR5_CIMLE</name>
<evidence type="ECO:0000256" key="6">
    <source>
        <dbReference type="ARBA" id="ARBA00022723"/>
    </source>
</evidence>
<keyword evidence="11" id="KW-0503">Monooxygenase</keyword>
<evidence type="ECO:0000256" key="4">
    <source>
        <dbReference type="ARBA" id="ARBA00010617"/>
    </source>
</evidence>
<feature type="binding site" description="axial binding residue" evidence="13">
    <location>
        <position position="789"/>
    </location>
    <ligand>
        <name>heme</name>
        <dbReference type="ChEBI" id="CHEBI:30413"/>
    </ligand>
    <ligandPart>
        <name>Fe</name>
        <dbReference type="ChEBI" id="CHEBI:18248"/>
    </ligandPart>
</feature>
<feature type="domain" description="Reverse transcriptase" evidence="14">
    <location>
        <begin position="66"/>
        <end position="249"/>
    </location>
</feature>
<keyword evidence="10 13" id="KW-0408">Iron</keyword>
<dbReference type="InterPro" id="IPR002402">
    <property type="entry name" value="Cyt_P450_E_grp-II"/>
</dbReference>
<dbReference type="GeneID" id="106673710"/>
<dbReference type="EnsemblMetazoa" id="XM_024225032.1">
    <property type="protein sequence ID" value="XP_024080800.1"/>
    <property type="gene ID" value="LOC106673710"/>
</dbReference>
<dbReference type="Gene3D" id="1.10.630.10">
    <property type="entry name" value="Cytochrome P450"/>
    <property type="match status" value="1"/>
</dbReference>
<evidence type="ECO:0000256" key="8">
    <source>
        <dbReference type="ARBA" id="ARBA00022848"/>
    </source>
</evidence>
<dbReference type="Pfam" id="PF00078">
    <property type="entry name" value="RVT_1"/>
    <property type="match status" value="1"/>
</dbReference>
<dbReference type="GO" id="GO:0005506">
    <property type="term" value="F:iron ion binding"/>
    <property type="evidence" value="ECO:0007669"/>
    <property type="project" value="InterPro"/>
</dbReference>
<accession>A0A8I6TLR5</accession>
<dbReference type="PANTHER" id="PTHR24292:SF104">
    <property type="entry name" value="CYTOCHROME P450 308A1-RELATED"/>
    <property type="match status" value="1"/>
</dbReference>
<evidence type="ECO:0000259" key="14">
    <source>
        <dbReference type="Pfam" id="PF00078"/>
    </source>
</evidence>
<evidence type="ECO:0000256" key="10">
    <source>
        <dbReference type="ARBA" id="ARBA00023004"/>
    </source>
</evidence>
<dbReference type="RefSeq" id="XP_024080800.1">
    <property type="nucleotide sequence ID" value="XM_024225032.1"/>
</dbReference>
<dbReference type="CDD" id="cd01650">
    <property type="entry name" value="RT_nLTR_like"/>
    <property type="match status" value="1"/>
</dbReference>
<keyword evidence="7" id="KW-0256">Endoplasmic reticulum</keyword>
<evidence type="ECO:0000313" key="16">
    <source>
        <dbReference type="Proteomes" id="UP000494040"/>
    </source>
</evidence>
<sequence length="846" mass="95013">MGSLRTGRAPGFDRVDAGVVKMCTGVLTQFIHQLMVDCLRSGYFPSAWKIARVCAFLKAGRPVDLPGSYRMISLLSVLGKTLEQLILARLQFALGSGLHPGQFGGVPGRSKSHAAREIADLATNSTSRYVVAIFFISRHLDNDICALVSNYLNDRRVILPEYGRDCERQAEMGIPQGSVLGPFLWSLLFDGALRKLVSAGLNAVAYVDGLAVVIHANTKAGIEAQGRTAVAGLTGWCRRVKLSLAPEKAPPVVTYSGVKMSTGLKFGANARYTREKIPARVAVVRAMCGAAWGVSYRSRQIYYSALCQSVLLYAAPAWVRGLRAADWAIALSAQRTALLAVTQAFRTTSTDALQVIAGRPPLDLQARALSAAWEVANGGQSSRRRTEVQRLKEVCDQFPDEKVVGFYEFIRPALVIKDAEYVEAVLIKDFPHFVDHGFDINETTNPLDVNLFTMTGKRWRAYRNKLSPIFTTVKLKSMYGLMTDIANNLMKAIDREKTECLELKDVLGRFSMDVIGSFAFGMDANTLADPESKFRKMGKKTFDFNFKQFLKFMFISNFPEFSKKYGQSFSRKDVQHYFVNVIKDTIDYRVEKKVRRNDFLDLMLQLREKGSVEITTKDPSDDYPAISNETYTTDKFEVTDDLMVGQAFVFLTAGFEATAIIMNMTFYQLSKNPGIQERVREEINEKVREYGSLSFDSVKDMTYLDMCLKETMRMYPPAQVLFRTCTKEYTFSNGLVVKPGEKLIIPVFAIHRSGEYYPDPMRFDPERFGPDVFQRPCTFLPFGEGPRGCIAMRFAIQQMKFGLAKALMSYKIKVNPKTKEPIELNKKSLVTTTKYPIYIDLEVISS</sequence>
<dbReference type="KEGG" id="clec:106673710"/>
<organism evidence="15 16">
    <name type="scientific">Cimex lectularius</name>
    <name type="common">Bed bug</name>
    <name type="synonym">Acanthia lectularia</name>
    <dbReference type="NCBI Taxonomy" id="79782"/>
    <lineage>
        <taxon>Eukaryota</taxon>
        <taxon>Metazoa</taxon>
        <taxon>Ecdysozoa</taxon>
        <taxon>Arthropoda</taxon>
        <taxon>Hexapoda</taxon>
        <taxon>Insecta</taxon>
        <taxon>Pterygota</taxon>
        <taxon>Neoptera</taxon>
        <taxon>Paraneoptera</taxon>
        <taxon>Hemiptera</taxon>
        <taxon>Heteroptera</taxon>
        <taxon>Panheteroptera</taxon>
        <taxon>Cimicomorpha</taxon>
        <taxon>Cimicidae</taxon>
        <taxon>Cimex</taxon>
    </lineage>
</organism>
<dbReference type="GO" id="GO:0020037">
    <property type="term" value="F:heme binding"/>
    <property type="evidence" value="ECO:0007669"/>
    <property type="project" value="InterPro"/>
</dbReference>
<keyword evidence="9" id="KW-0560">Oxidoreductase</keyword>
<comment type="similarity">
    <text evidence="4">Belongs to the cytochrome P450 family.</text>
</comment>
<keyword evidence="12" id="KW-0472">Membrane</keyword>
<evidence type="ECO:0000256" key="7">
    <source>
        <dbReference type="ARBA" id="ARBA00022824"/>
    </source>
</evidence>
<dbReference type="OrthoDB" id="2789670at2759"/>
<dbReference type="InterPro" id="IPR001128">
    <property type="entry name" value="Cyt_P450"/>
</dbReference>
<dbReference type="InterPro" id="IPR017972">
    <property type="entry name" value="Cyt_P450_CS"/>
</dbReference>
<dbReference type="Proteomes" id="UP000494040">
    <property type="component" value="Unassembled WGS sequence"/>
</dbReference>
<evidence type="ECO:0000256" key="12">
    <source>
        <dbReference type="ARBA" id="ARBA00023136"/>
    </source>
</evidence>
<dbReference type="OMA" id="FRIAHAG"/>
<dbReference type="PRINTS" id="PR00385">
    <property type="entry name" value="P450"/>
</dbReference>
<protein>
    <recommendedName>
        <fullName evidence="14">Reverse transcriptase domain-containing protein</fullName>
    </recommendedName>
</protein>
<dbReference type="PRINTS" id="PR00464">
    <property type="entry name" value="EP450II"/>
</dbReference>
<keyword evidence="8" id="KW-0492">Microsome</keyword>
<dbReference type="InterPro" id="IPR050476">
    <property type="entry name" value="Insect_CytP450_Detox"/>
</dbReference>
<evidence type="ECO:0000256" key="3">
    <source>
        <dbReference type="ARBA" id="ARBA00004406"/>
    </source>
</evidence>
<dbReference type="AlphaFoldDB" id="A0A8I6TLR5"/>
<evidence type="ECO:0000256" key="13">
    <source>
        <dbReference type="PIRSR" id="PIRSR602402-1"/>
    </source>
</evidence>
<evidence type="ECO:0000256" key="9">
    <source>
        <dbReference type="ARBA" id="ARBA00023002"/>
    </source>
</evidence>
<dbReference type="PROSITE" id="PS00086">
    <property type="entry name" value="CYTOCHROME_P450"/>
    <property type="match status" value="1"/>
</dbReference>
<dbReference type="InterPro" id="IPR000477">
    <property type="entry name" value="RT_dom"/>
</dbReference>
<dbReference type="FunFam" id="1.10.630.10:FF:000042">
    <property type="entry name" value="Cytochrome P450"/>
    <property type="match status" value="1"/>
</dbReference>
<evidence type="ECO:0000256" key="2">
    <source>
        <dbReference type="ARBA" id="ARBA00004174"/>
    </source>
</evidence>
<evidence type="ECO:0000256" key="1">
    <source>
        <dbReference type="ARBA" id="ARBA00001971"/>
    </source>
</evidence>
<dbReference type="GO" id="GO:0004497">
    <property type="term" value="F:monooxygenase activity"/>
    <property type="evidence" value="ECO:0007669"/>
    <property type="project" value="UniProtKB-KW"/>
</dbReference>
<dbReference type="GO" id="GO:0005789">
    <property type="term" value="C:endoplasmic reticulum membrane"/>
    <property type="evidence" value="ECO:0007669"/>
    <property type="project" value="UniProtKB-SubCell"/>
</dbReference>
<comment type="subcellular location">
    <subcellularLocation>
        <location evidence="3">Endoplasmic reticulum membrane</location>
        <topology evidence="3">Peripheral membrane protein</topology>
    </subcellularLocation>
    <subcellularLocation>
        <location evidence="2">Microsome membrane</location>
        <topology evidence="2">Peripheral membrane protein</topology>
    </subcellularLocation>
</comment>